<protein>
    <submittedName>
        <fullName evidence="7">S49 family peptidase</fullName>
    </submittedName>
</protein>
<dbReference type="Gene3D" id="6.20.330.10">
    <property type="match status" value="1"/>
</dbReference>
<gene>
    <name evidence="7" type="ORF">J1M35_18335</name>
</gene>
<reference evidence="7" key="1">
    <citation type="submission" date="2021-03" db="EMBL/GenBank/DDBJ databases">
        <title>Ottowia sp. 27C isolated from the cloaca of a Giant Asian pond turtle (Heosemys grandis).</title>
        <authorList>
            <person name="Spergser J."/>
            <person name="Busse H.-J."/>
        </authorList>
    </citation>
    <scope>NUCLEOTIDE SEQUENCE</scope>
    <source>
        <strain evidence="7">27C</strain>
    </source>
</reference>
<dbReference type="InterPro" id="IPR002142">
    <property type="entry name" value="Peptidase_S49"/>
</dbReference>
<keyword evidence="3" id="KW-0378">Hydrolase</keyword>
<feature type="region of interest" description="Disordered" evidence="5">
    <location>
        <begin position="300"/>
        <end position="321"/>
    </location>
</feature>
<evidence type="ECO:0000313" key="7">
    <source>
        <dbReference type="EMBL" id="QTD44978.1"/>
    </source>
</evidence>
<dbReference type="InterPro" id="IPR033855">
    <property type="entry name" value="Protein_C"/>
</dbReference>
<evidence type="ECO:0000256" key="3">
    <source>
        <dbReference type="ARBA" id="ARBA00022801"/>
    </source>
</evidence>
<evidence type="ECO:0000256" key="1">
    <source>
        <dbReference type="ARBA" id="ARBA00008683"/>
    </source>
</evidence>
<evidence type="ECO:0000259" key="6">
    <source>
        <dbReference type="Pfam" id="PF01343"/>
    </source>
</evidence>
<evidence type="ECO:0000256" key="5">
    <source>
        <dbReference type="SAM" id="MobiDB-lite"/>
    </source>
</evidence>
<name>A0A975CEI9_9BURK</name>
<evidence type="ECO:0000256" key="4">
    <source>
        <dbReference type="ARBA" id="ARBA00022825"/>
    </source>
</evidence>
<keyword evidence="4" id="KW-0720">Serine protease</keyword>
<dbReference type="RefSeq" id="WP_208008731.1">
    <property type="nucleotide sequence ID" value="NZ_CP071796.1"/>
</dbReference>
<dbReference type="Pfam" id="PF01343">
    <property type="entry name" value="Peptidase_S49"/>
    <property type="match status" value="1"/>
</dbReference>
<dbReference type="PANTHER" id="PTHR33209:SF1">
    <property type="entry name" value="PEPTIDASE S49 DOMAIN-CONTAINING PROTEIN"/>
    <property type="match status" value="1"/>
</dbReference>
<sequence>MNPLPHLASRLYGMPLLIHRHKLDTILSVLGARVNWSASPAMLGATDFQPKVRDPTPGAESGVAVIPVYGTLVRRTVGLEAASGLTSYTALAQQLAAAVADPAVRGIVLDIDSPGGEAGGVFDLADQIRAACKVKPVWAVANDMAFSAAYALAAAAQRIVLPRTGGVGSVGVIALHVDQSVRDARDGLHYRAITAGAHKNDLSPHAPLSGDAESALQAEVNRLYDLFAQGVALHRNLTVDAVKATEAGLFFGNDAVSCGFADAVGTLDDAMAEMAALLQGVPRGSTGPPRVLTQRSLLLSTPSAGAPRNTPAAPVSVSETNSSGIVMSEHNPQSEMPSSAAALAQAAANAADSTAPAVTAAASSPNPALEIAQLCQLAGRTDLIAGFLSAGATVAQVRSQLLAVQAGSSLEISSHIAPAASSASGASATSGSSASAVALTGPNNPVVQAALALAGRPAAAFAHLPSMSGAFHA</sequence>
<comment type="similarity">
    <text evidence="1">Belongs to the peptidase S49 family.</text>
</comment>
<dbReference type="KEGG" id="otd:J1M35_18335"/>
<dbReference type="AlphaFoldDB" id="A0A975CEI9"/>
<keyword evidence="8" id="KW-1185">Reference proteome</keyword>
<evidence type="ECO:0000313" key="8">
    <source>
        <dbReference type="Proteomes" id="UP000663903"/>
    </source>
</evidence>
<dbReference type="GO" id="GO:0006508">
    <property type="term" value="P:proteolysis"/>
    <property type="evidence" value="ECO:0007669"/>
    <property type="project" value="UniProtKB-KW"/>
</dbReference>
<accession>A0A975CEI9</accession>
<dbReference type="InterPro" id="IPR029045">
    <property type="entry name" value="ClpP/crotonase-like_dom_sf"/>
</dbReference>
<proteinExistence type="inferred from homology"/>
<dbReference type="PANTHER" id="PTHR33209">
    <property type="entry name" value="PROTEASE 4"/>
    <property type="match status" value="1"/>
</dbReference>
<dbReference type="Gene3D" id="3.90.226.10">
    <property type="entry name" value="2-enoyl-CoA Hydratase, Chain A, domain 1"/>
    <property type="match status" value="1"/>
</dbReference>
<dbReference type="SUPFAM" id="SSF52096">
    <property type="entry name" value="ClpP/crotonase"/>
    <property type="match status" value="1"/>
</dbReference>
<organism evidence="7 8">
    <name type="scientific">Ottowia testudinis</name>
    <dbReference type="NCBI Taxonomy" id="2816950"/>
    <lineage>
        <taxon>Bacteria</taxon>
        <taxon>Pseudomonadati</taxon>
        <taxon>Pseudomonadota</taxon>
        <taxon>Betaproteobacteria</taxon>
        <taxon>Burkholderiales</taxon>
        <taxon>Comamonadaceae</taxon>
        <taxon>Ottowia</taxon>
    </lineage>
</organism>
<evidence type="ECO:0000256" key="2">
    <source>
        <dbReference type="ARBA" id="ARBA00022670"/>
    </source>
</evidence>
<dbReference type="GO" id="GO:0008236">
    <property type="term" value="F:serine-type peptidase activity"/>
    <property type="evidence" value="ECO:0007669"/>
    <property type="project" value="UniProtKB-KW"/>
</dbReference>
<keyword evidence="2" id="KW-0645">Protease</keyword>
<feature type="domain" description="Peptidase S49" evidence="6">
    <location>
        <begin position="133"/>
        <end position="277"/>
    </location>
</feature>
<dbReference type="Proteomes" id="UP000663903">
    <property type="component" value="Chromosome"/>
</dbReference>
<dbReference type="CDD" id="cd07022">
    <property type="entry name" value="S49_Sppa_36K_type"/>
    <property type="match status" value="1"/>
</dbReference>
<dbReference type="EMBL" id="CP071796">
    <property type="protein sequence ID" value="QTD44978.1"/>
    <property type="molecule type" value="Genomic_DNA"/>
</dbReference>